<proteinExistence type="predicted"/>
<dbReference type="Proteomes" id="UP000030487">
    <property type="component" value="Unassembled WGS sequence"/>
</dbReference>
<dbReference type="Gene3D" id="3.40.50.10140">
    <property type="entry name" value="Toll/interleukin-1 receptor homology (TIR) domain"/>
    <property type="match status" value="1"/>
</dbReference>
<protein>
    <submittedName>
        <fullName evidence="3">Signal transduction protein</fullName>
    </submittedName>
</protein>
<dbReference type="InterPro" id="IPR000157">
    <property type="entry name" value="TIR_dom"/>
</dbReference>
<evidence type="ECO:0000259" key="2">
    <source>
        <dbReference type="Pfam" id="PF13676"/>
    </source>
</evidence>
<gene>
    <name evidence="3" type="ORF">CD31_15655</name>
</gene>
<dbReference type="Gene3D" id="3.30.950.30">
    <property type="entry name" value="Schlafen, AAA domain"/>
    <property type="match status" value="1"/>
</dbReference>
<feature type="domain" description="Schlafen AlbA-2" evidence="1">
    <location>
        <begin position="9"/>
        <end position="106"/>
    </location>
</feature>
<comment type="caution">
    <text evidence="3">The sequence shown here is derived from an EMBL/GenBank/DDBJ whole genome shotgun (WGS) entry which is preliminary data.</text>
</comment>
<reference evidence="3 4" key="1">
    <citation type="submission" date="2014-02" db="EMBL/GenBank/DDBJ databases">
        <title>Draft genome sequence of Lysinibacillus boronitolerans NBRC 103108.</title>
        <authorList>
            <person name="Zhang F."/>
            <person name="Wang G."/>
            <person name="Zhang L."/>
        </authorList>
    </citation>
    <scope>NUCLEOTIDE SEQUENCE [LARGE SCALE GENOMIC DNA]</scope>
    <source>
        <strain evidence="3 4">NBRC 103108</strain>
    </source>
</reference>
<organism evidence="3 4">
    <name type="scientific">Lysinibacillus boronitolerans JCM 21713 = 10a = NBRC 103108</name>
    <dbReference type="NCBI Taxonomy" id="1294264"/>
    <lineage>
        <taxon>Bacteria</taxon>
        <taxon>Bacillati</taxon>
        <taxon>Bacillota</taxon>
        <taxon>Bacilli</taxon>
        <taxon>Bacillales</taxon>
        <taxon>Bacillaceae</taxon>
        <taxon>Lysinibacillus</taxon>
    </lineage>
</organism>
<evidence type="ECO:0000313" key="3">
    <source>
        <dbReference type="EMBL" id="KGR83647.1"/>
    </source>
</evidence>
<accession>A0ABR4XX84</accession>
<dbReference type="InterPro" id="IPR035897">
    <property type="entry name" value="Toll_tir_struct_dom_sf"/>
</dbReference>
<evidence type="ECO:0000259" key="1">
    <source>
        <dbReference type="Pfam" id="PF04326"/>
    </source>
</evidence>
<feature type="domain" description="TIR" evidence="2">
    <location>
        <begin position="129"/>
        <end position="219"/>
    </location>
</feature>
<sequence>MFRTNNDIKNKIITNYRKNTTYIHPIASPEEIAKFIAAYSNSNGGDIILGIKDDGMTLSIKKFAFKLNIGNILDLLDGAVKIKYNHFTFKGSNLFYISIDKSDELVKVNNIPYKINKDGDLEEMAIKKVFISYAHKDSDLVNILEEELKKHKNIKITRDINVTAYRDSLDEFMKTIKEHDFVISVVSSAYIKSLNCMYEVMHLMQDKDYLEKLFFIIVNRYDVEYYAEKNRYDGFEAKIYDVIDRLKYITHWRDKKVELEQSINEAGLSPELMVNLAVDMRKLNSVIPSMDDFIKLLSDKVGRSFKEMYEDEFKEIIDTINRSH</sequence>
<dbReference type="Pfam" id="PF04326">
    <property type="entry name" value="SLFN_AlbA_2"/>
    <property type="match status" value="1"/>
</dbReference>
<dbReference type="Pfam" id="PF13676">
    <property type="entry name" value="TIR_2"/>
    <property type="match status" value="1"/>
</dbReference>
<dbReference type="InterPro" id="IPR007421">
    <property type="entry name" value="Schlafen_AlbA_2_dom"/>
</dbReference>
<dbReference type="EMBL" id="JPVR01000077">
    <property type="protein sequence ID" value="KGR83647.1"/>
    <property type="molecule type" value="Genomic_DNA"/>
</dbReference>
<dbReference type="SUPFAM" id="SSF52200">
    <property type="entry name" value="Toll/Interleukin receptor TIR domain"/>
    <property type="match status" value="1"/>
</dbReference>
<dbReference type="InterPro" id="IPR038461">
    <property type="entry name" value="Schlafen_AlbA_2_dom_sf"/>
</dbReference>
<dbReference type="RefSeq" id="WP_036078736.1">
    <property type="nucleotide sequence ID" value="NZ_AVCW01000005.1"/>
</dbReference>
<name>A0ABR4XX84_9BACI</name>
<evidence type="ECO:0000313" key="4">
    <source>
        <dbReference type="Proteomes" id="UP000030487"/>
    </source>
</evidence>
<keyword evidence="4" id="KW-1185">Reference proteome</keyword>